<organism evidence="2 3">
    <name type="scientific">Capsella rubella</name>
    <dbReference type="NCBI Taxonomy" id="81985"/>
    <lineage>
        <taxon>Eukaryota</taxon>
        <taxon>Viridiplantae</taxon>
        <taxon>Streptophyta</taxon>
        <taxon>Embryophyta</taxon>
        <taxon>Tracheophyta</taxon>
        <taxon>Spermatophyta</taxon>
        <taxon>Magnoliopsida</taxon>
        <taxon>eudicotyledons</taxon>
        <taxon>Gunneridae</taxon>
        <taxon>Pentapetalae</taxon>
        <taxon>rosids</taxon>
        <taxon>malvids</taxon>
        <taxon>Brassicales</taxon>
        <taxon>Brassicaceae</taxon>
        <taxon>Camelineae</taxon>
        <taxon>Capsella</taxon>
    </lineage>
</organism>
<evidence type="ECO:0000313" key="2">
    <source>
        <dbReference type="EMBL" id="EOA18982.1"/>
    </source>
</evidence>
<dbReference type="Proteomes" id="UP000029121">
    <property type="component" value="Unassembled WGS sequence"/>
</dbReference>
<keyword evidence="3" id="KW-1185">Reference proteome</keyword>
<dbReference type="eggNOG" id="ENOG502S77P">
    <property type="taxonomic scope" value="Eukaryota"/>
</dbReference>
<gene>
    <name evidence="2" type="ORF">CARUB_v10007627mg</name>
</gene>
<evidence type="ECO:0000313" key="3">
    <source>
        <dbReference type="Proteomes" id="UP000029121"/>
    </source>
</evidence>
<feature type="compositionally biased region" description="Polar residues" evidence="1">
    <location>
        <begin position="61"/>
        <end position="78"/>
    </location>
</feature>
<proteinExistence type="predicted"/>
<reference evidence="3" key="1">
    <citation type="journal article" date="2013" name="Nat. Genet.">
        <title>The Capsella rubella genome and the genomic consequences of rapid mating system evolution.</title>
        <authorList>
            <person name="Slotte T."/>
            <person name="Hazzouri K.M."/>
            <person name="Agren J.A."/>
            <person name="Koenig D."/>
            <person name="Maumus F."/>
            <person name="Guo Y.L."/>
            <person name="Steige K."/>
            <person name="Platts A.E."/>
            <person name="Escobar J.S."/>
            <person name="Newman L.K."/>
            <person name="Wang W."/>
            <person name="Mandakova T."/>
            <person name="Vello E."/>
            <person name="Smith L.M."/>
            <person name="Henz S.R."/>
            <person name="Steffen J."/>
            <person name="Takuno S."/>
            <person name="Brandvain Y."/>
            <person name="Coop G."/>
            <person name="Andolfatto P."/>
            <person name="Hu T.T."/>
            <person name="Blanchette M."/>
            <person name="Clark R.M."/>
            <person name="Quesneville H."/>
            <person name="Nordborg M."/>
            <person name="Gaut B.S."/>
            <person name="Lysak M.A."/>
            <person name="Jenkins J."/>
            <person name="Grimwood J."/>
            <person name="Chapman J."/>
            <person name="Prochnik S."/>
            <person name="Shu S."/>
            <person name="Rokhsar D."/>
            <person name="Schmutz J."/>
            <person name="Weigel D."/>
            <person name="Wright S.I."/>
        </authorList>
    </citation>
    <scope>NUCLEOTIDE SEQUENCE [LARGE SCALE GENOMIC DNA]</scope>
    <source>
        <strain evidence="3">cv. Monte Gargano</strain>
    </source>
</reference>
<dbReference type="OrthoDB" id="673645at2759"/>
<name>R0FAE8_9BRAS</name>
<dbReference type="AlphaFoldDB" id="R0FAE8"/>
<dbReference type="KEGG" id="crb:17880405"/>
<protein>
    <submittedName>
        <fullName evidence="2">Uncharacterized protein</fullName>
    </submittedName>
</protein>
<feature type="region of interest" description="Disordered" evidence="1">
    <location>
        <begin position="61"/>
        <end position="93"/>
    </location>
</feature>
<evidence type="ECO:0000256" key="1">
    <source>
        <dbReference type="SAM" id="MobiDB-lite"/>
    </source>
</evidence>
<feature type="non-terminal residue" evidence="2">
    <location>
        <position position="1"/>
    </location>
</feature>
<accession>R0FAE8</accession>
<dbReference type="InterPro" id="IPR040381">
    <property type="entry name" value="At4g14450-like"/>
</dbReference>
<sequence length="119" mass="13400">THNKFRNLISMASTMQRTNSTAIVNEQQRSQLQTRQGPSLVIKPVSLTNWNITIPLLSPVDTSPTSSFDQSHVPTPQNKTEKPEEDEAIKKTPVFKKWKHPASPVSYEPTTFVLPFISV</sequence>
<dbReference type="GO" id="GO:0005634">
    <property type="term" value="C:nucleus"/>
    <property type="evidence" value="ECO:0007669"/>
    <property type="project" value="TreeGrafter"/>
</dbReference>
<dbReference type="GO" id="GO:0005737">
    <property type="term" value="C:cytoplasm"/>
    <property type="evidence" value="ECO:0007669"/>
    <property type="project" value="TreeGrafter"/>
</dbReference>
<dbReference type="EMBL" id="KB870811">
    <property type="protein sequence ID" value="EOA18982.1"/>
    <property type="molecule type" value="Genomic_DNA"/>
</dbReference>
<dbReference type="PANTHER" id="PTHR33912">
    <property type="entry name" value="OS01G0939400 PROTEIN"/>
    <property type="match status" value="1"/>
</dbReference>
<dbReference type="PANTHER" id="PTHR33912:SF11">
    <property type="entry name" value="(RAPE) HYPOTHETICAL PROTEIN"/>
    <property type="match status" value="1"/>
</dbReference>